<proteinExistence type="predicted"/>
<evidence type="ECO:0000313" key="2">
    <source>
        <dbReference type="Proteomes" id="UP000007842"/>
    </source>
</evidence>
<gene>
    <name evidence="1" type="ordered locus">SCATT_p17300</name>
</gene>
<dbReference type="Proteomes" id="UP000007842">
    <property type="component" value="Plasmid pSCATT"/>
</dbReference>
<name>G8XI17_STREN</name>
<organism evidence="1 2">
    <name type="scientific">Streptantibioticus cattleyicolor (strain ATCC 35852 / DSM 46488 / JCM 4925 / NBRC 14057 / NRRL 8057)</name>
    <name type="common">Streptomyces cattleya</name>
    <dbReference type="NCBI Taxonomy" id="1003195"/>
    <lineage>
        <taxon>Bacteria</taxon>
        <taxon>Bacillati</taxon>
        <taxon>Actinomycetota</taxon>
        <taxon>Actinomycetes</taxon>
        <taxon>Kitasatosporales</taxon>
        <taxon>Streptomycetaceae</taxon>
        <taxon>Streptantibioticus</taxon>
    </lineage>
</organism>
<geneLocation type="plasmid" evidence="1 2">
    <name>pSCATT</name>
</geneLocation>
<dbReference type="HOGENOM" id="CLU_3123056_0_0_11"/>
<protein>
    <submittedName>
        <fullName evidence="1">Uncharacterized protein</fullName>
    </submittedName>
</protein>
<dbReference type="AlphaFoldDB" id="G8XI17"/>
<keyword evidence="2" id="KW-1185">Reference proteome</keyword>
<sequence>MADRVLGLPATTIAPITGQGYRAVPTHDETVRRPWRLHTIHRAPPDPARG</sequence>
<keyword evidence="1" id="KW-0614">Plasmid</keyword>
<accession>G8XI17</accession>
<dbReference type="PATRIC" id="fig|1003195.29.peg.7527"/>
<reference evidence="2" key="1">
    <citation type="submission" date="2011-12" db="EMBL/GenBank/DDBJ databases">
        <title>Complete genome sequence of Streptomyces cattleya strain DSM 46488.</title>
        <authorList>
            <person name="Ou H.-Y."/>
            <person name="Li P."/>
            <person name="Zhao C."/>
            <person name="O'Hagan D."/>
            <person name="Deng Z."/>
        </authorList>
    </citation>
    <scope>NUCLEOTIDE SEQUENCE [LARGE SCALE GENOMIC DNA]</scope>
    <source>
        <strain evidence="2">ATCC 35852 / DSM 46488 / JCM 4925 / NBRC 14057 / NRRL 8057</strain>
        <plasmid evidence="2">Plasmid pSCATT</plasmid>
    </source>
</reference>
<evidence type="ECO:0000313" key="1">
    <source>
        <dbReference type="EMBL" id="AEW99923.1"/>
    </source>
</evidence>
<dbReference type="KEGG" id="scy:SCATT_p17300"/>
<dbReference type="EMBL" id="CP003229">
    <property type="protein sequence ID" value="AEW99923.1"/>
    <property type="molecule type" value="Genomic_DNA"/>
</dbReference>